<reference evidence="2 3" key="1">
    <citation type="journal article" date="2021" name="Int. J. Syst. Evol. Microbiol.">
        <title>Steroidobacter gossypii sp. nov., isolated from soil of cotton cropping field.</title>
        <authorList>
            <person name="Huang R."/>
            <person name="Yang S."/>
            <person name="Zhen C."/>
            <person name="Liu W."/>
        </authorList>
    </citation>
    <scope>NUCLEOTIDE SEQUENCE [LARGE SCALE GENOMIC DNA]</scope>
    <source>
        <strain evidence="2 3">S1-65</strain>
    </source>
</reference>
<sequence length="331" mass="36579">MFHDQQPVGMLSNAGHDWSLVLAGGEGSRLQSLTMTAAGVSVPKQFCSFGGDVSLLHDALTRAKSVTKAERTCVVVSEHHRMWWQALDLRIPDQNVIRQPRNRGTATGILLPLLQILHRDPKAGVLVLPSDHFVRNEAALAASLRAAMRIVRRHTDRIVILGISPDEADPELGYIVAETDGNPDLRVVTEFVEKPSVAVARSLIARGGVWNSFIFAAPGATLLRAFEQRCPRLVTEMRHIIATSRPSVQYDLLTELYEHAPDLDFSRDILQRSPSMLRVLTVPPCGWSDLGTPRRLTEALIHVAPRSEHSGRRRAPFVDLTQLNPPKYAAG</sequence>
<evidence type="ECO:0000313" key="2">
    <source>
        <dbReference type="EMBL" id="MBM0106316.1"/>
    </source>
</evidence>
<name>A0ABS1WZB1_9GAMM</name>
<dbReference type="PANTHER" id="PTHR46390:SF1">
    <property type="entry name" value="MANNOSE-1-PHOSPHATE GUANYLYLTRANSFERASE"/>
    <property type="match status" value="1"/>
</dbReference>
<dbReference type="Gene3D" id="3.90.550.10">
    <property type="entry name" value="Spore Coat Polysaccharide Biosynthesis Protein SpsA, Chain A"/>
    <property type="match status" value="1"/>
</dbReference>
<dbReference type="SUPFAM" id="SSF53448">
    <property type="entry name" value="Nucleotide-diphospho-sugar transferases"/>
    <property type="match status" value="1"/>
</dbReference>
<dbReference type="Proteomes" id="UP000661077">
    <property type="component" value="Unassembled WGS sequence"/>
</dbReference>
<protein>
    <submittedName>
        <fullName evidence="2">NTP transferase domain-containing protein</fullName>
    </submittedName>
</protein>
<dbReference type="InterPro" id="IPR005835">
    <property type="entry name" value="NTP_transferase_dom"/>
</dbReference>
<keyword evidence="2" id="KW-0808">Transferase</keyword>
<dbReference type="EMBL" id="JAEVLS010000003">
    <property type="protein sequence ID" value="MBM0106316.1"/>
    <property type="molecule type" value="Genomic_DNA"/>
</dbReference>
<dbReference type="PANTHER" id="PTHR46390">
    <property type="entry name" value="MANNOSE-1-PHOSPHATE GUANYLYLTRANSFERASE"/>
    <property type="match status" value="1"/>
</dbReference>
<dbReference type="Pfam" id="PF00483">
    <property type="entry name" value="NTP_transferase"/>
    <property type="match status" value="1"/>
</dbReference>
<dbReference type="InterPro" id="IPR029044">
    <property type="entry name" value="Nucleotide-diphossugar_trans"/>
</dbReference>
<keyword evidence="3" id="KW-1185">Reference proteome</keyword>
<evidence type="ECO:0000313" key="3">
    <source>
        <dbReference type="Proteomes" id="UP000661077"/>
    </source>
</evidence>
<feature type="domain" description="Nucleotidyl transferase" evidence="1">
    <location>
        <begin position="20"/>
        <end position="300"/>
    </location>
</feature>
<dbReference type="InterPro" id="IPR051161">
    <property type="entry name" value="Mannose-6P_isomerase_type2"/>
</dbReference>
<evidence type="ECO:0000259" key="1">
    <source>
        <dbReference type="Pfam" id="PF00483"/>
    </source>
</evidence>
<gene>
    <name evidence="2" type="ORF">JM946_16400</name>
</gene>
<accession>A0ABS1WZB1</accession>
<organism evidence="2 3">
    <name type="scientific">Steroidobacter gossypii</name>
    <dbReference type="NCBI Taxonomy" id="2805490"/>
    <lineage>
        <taxon>Bacteria</taxon>
        <taxon>Pseudomonadati</taxon>
        <taxon>Pseudomonadota</taxon>
        <taxon>Gammaproteobacteria</taxon>
        <taxon>Steroidobacterales</taxon>
        <taxon>Steroidobacteraceae</taxon>
        <taxon>Steroidobacter</taxon>
    </lineage>
</organism>
<dbReference type="GO" id="GO:0016740">
    <property type="term" value="F:transferase activity"/>
    <property type="evidence" value="ECO:0007669"/>
    <property type="project" value="UniProtKB-KW"/>
</dbReference>
<proteinExistence type="predicted"/>
<comment type="caution">
    <text evidence="2">The sequence shown here is derived from an EMBL/GenBank/DDBJ whole genome shotgun (WGS) entry which is preliminary data.</text>
</comment>
<dbReference type="RefSeq" id="WP_203168423.1">
    <property type="nucleotide sequence ID" value="NZ_JAEVLS010000003.1"/>
</dbReference>